<accession>A0A4Z0YPJ5</accession>
<dbReference type="OrthoDB" id="9985428at2759"/>
<organism evidence="2 3">
    <name type="scientific">Xylaria hypoxylon</name>
    <dbReference type="NCBI Taxonomy" id="37992"/>
    <lineage>
        <taxon>Eukaryota</taxon>
        <taxon>Fungi</taxon>
        <taxon>Dikarya</taxon>
        <taxon>Ascomycota</taxon>
        <taxon>Pezizomycotina</taxon>
        <taxon>Sordariomycetes</taxon>
        <taxon>Xylariomycetidae</taxon>
        <taxon>Xylariales</taxon>
        <taxon>Xylariaceae</taxon>
        <taxon>Xylaria</taxon>
    </lineage>
</organism>
<protein>
    <recommendedName>
        <fullName evidence="1">Microbial-type PARG catalytic domain-containing protein</fullName>
    </recommendedName>
</protein>
<dbReference type="Proteomes" id="UP000297716">
    <property type="component" value="Unassembled WGS sequence"/>
</dbReference>
<dbReference type="InterPro" id="IPR043472">
    <property type="entry name" value="Macro_dom-like"/>
</dbReference>
<dbReference type="SUPFAM" id="SSF52949">
    <property type="entry name" value="Macro domain-like"/>
    <property type="match status" value="1"/>
</dbReference>
<sequence>MPSPRRSNRHHERYRHFSNITRASERYWPRRRQNDSMSSSPIREILRAVAEDTCGILPKLLKALQTERDARKSIKFSTTNLPFLEPLPIPLHPRPATIKVINEDTLNAAIWLLASGKPGHSGDSRPAVLNFANSRKPGGGWMNGAMAQEETICYRSSLALSLHPRLYPLNKYEGLYSPYVLVMREDMASGHHRIDVEPEKLPVVSVLTVPALRNPKIRRFELRASYSVAGEPPTANMRLKDKEVFYYDEDRDITKGKMRLALRMAAQHGHCKLVLGALGCGVFGNPPEDIAHCWLSVLRENEFSGNRWSEVCFAIYDPKDEGNYEIFNGILSGQEV</sequence>
<dbReference type="InterPro" id="IPR012664">
    <property type="entry name" value="CHP02452"/>
</dbReference>
<evidence type="ECO:0000313" key="3">
    <source>
        <dbReference type="Proteomes" id="UP000297716"/>
    </source>
</evidence>
<comment type="caution">
    <text evidence="2">The sequence shown here is derived from an EMBL/GenBank/DDBJ whole genome shotgun (WGS) entry which is preliminary data.</text>
</comment>
<dbReference type="PANTHER" id="PTHR35596">
    <property type="entry name" value="DUF2263 DOMAIN-CONTAINING PROTEIN"/>
    <property type="match status" value="1"/>
</dbReference>
<evidence type="ECO:0000313" key="2">
    <source>
        <dbReference type="EMBL" id="TGJ80900.1"/>
    </source>
</evidence>
<dbReference type="Gene3D" id="3.40.220.10">
    <property type="entry name" value="Leucine Aminopeptidase, subunit E, domain 1"/>
    <property type="match status" value="1"/>
</dbReference>
<reference evidence="2 3" key="1">
    <citation type="submission" date="2019-03" db="EMBL/GenBank/DDBJ databases">
        <title>Draft genome sequence of Xylaria hypoxylon DSM 108379, a ubiquitous saprotrophic-parasitic fungi on hardwood.</title>
        <authorList>
            <person name="Buettner E."/>
            <person name="Leonhardt S."/>
            <person name="Gebauer A.M."/>
            <person name="Liers C."/>
            <person name="Hofrichter M."/>
            <person name="Kellner H."/>
        </authorList>
    </citation>
    <scope>NUCLEOTIDE SEQUENCE [LARGE SCALE GENOMIC DNA]</scope>
    <source>
        <strain evidence="2 3">DSM 108379</strain>
    </source>
</reference>
<feature type="domain" description="Microbial-type PARG catalytic" evidence="1">
    <location>
        <begin position="88"/>
        <end position="184"/>
    </location>
</feature>
<dbReference type="AlphaFoldDB" id="A0A4Z0YPJ5"/>
<dbReference type="EMBL" id="SKBN01000195">
    <property type="protein sequence ID" value="TGJ80900.1"/>
    <property type="molecule type" value="Genomic_DNA"/>
</dbReference>
<name>A0A4Z0YPJ5_9PEZI</name>
<gene>
    <name evidence="2" type="ORF">E0Z10_g7851</name>
</gene>
<dbReference type="NCBIfam" id="TIGR02452">
    <property type="entry name" value="TIGR02452 family protein"/>
    <property type="match status" value="1"/>
</dbReference>
<dbReference type="STRING" id="37992.A0A4Z0YPJ5"/>
<evidence type="ECO:0000259" key="1">
    <source>
        <dbReference type="Pfam" id="PF10021"/>
    </source>
</evidence>
<dbReference type="PANTHER" id="PTHR35596:SF1">
    <property type="entry name" value="MICROBIAL-TYPE PARG CATALYTIC DOMAIN-CONTAINING PROTEIN"/>
    <property type="match status" value="1"/>
</dbReference>
<keyword evidence="3" id="KW-1185">Reference proteome</keyword>
<dbReference type="InterPro" id="IPR019261">
    <property type="entry name" value="PARG_cat_microbial"/>
</dbReference>
<proteinExistence type="predicted"/>
<dbReference type="Pfam" id="PF10021">
    <property type="entry name" value="PARG_cat_microb"/>
    <property type="match status" value="1"/>
</dbReference>